<proteinExistence type="predicted"/>
<name>A0ABP7CZN8_9ACTN</name>
<gene>
    <name evidence="1" type="ORF">GCM10022224_074730</name>
</gene>
<evidence type="ECO:0000313" key="2">
    <source>
        <dbReference type="Proteomes" id="UP001500902"/>
    </source>
</evidence>
<comment type="caution">
    <text evidence="1">The sequence shown here is derived from an EMBL/GenBank/DDBJ whole genome shotgun (WGS) entry which is preliminary data.</text>
</comment>
<reference evidence="2" key="1">
    <citation type="journal article" date="2019" name="Int. J. Syst. Evol. Microbiol.">
        <title>The Global Catalogue of Microorganisms (GCM) 10K type strain sequencing project: providing services to taxonomists for standard genome sequencing and annotation.</title>
        <authorList>
            <consortium name="The Broad Institute Genomics Platform"/>
            <consortium name="The Broad Institute Genome Sequencing Center for Infectious Disease"/>
            <person name="Wu L."/>
            <person name="Ma J."/>
        </authorList>
    </citation>
    <scope>NUCLEOTIDE SEQUENCE [LARGE SCALE GENOMIC DNA]</scope>
    <source>
        <strain evidence="2">JCM 16904</strain>
    </source>
</reference>
<sequence>MGLALGGVAGPRDQPVGVGRQVADGRVRLCEGNAQLCHVDSLVRPDFYRQSDEKWYEWLPMVPAATRGYAAVTPSGA</sequence>
<dbReference type="Proteomes" id="UP001500902">
    <property type="component" value="Unassembled WGS sequence"/>
</dbReference>
<keyword evidence="2" id="KW-1185">Reference proteome</keyword>
<accession>A0ABP7CZN8</accession>
<evidence type="ECO:0000313" key="1">
    <source>
        <dbReference type="EMBL" id="GAA3697804.1"/>
    </source>
</evidence>
<protein>
    <submittedName>
        <fullName evidence="1">Uncharacterized protein</fullName>
    </submittedName>
</protein>
<dbReference type="EMBL" id="BAAAZP010000151">
    <property type="protein sequence ID" value="GAA3697804.1"/>
    <property type="molecule type" value="Genomic_DNA"/>
</dbReference>
<organism evidence="1 2">
    <name type="scientific">Nonomuraea antimicrobica</name>
    <dbReference type="NCBI Taxonomy" id="561173"/>
    <lineage>
        <taxon>Bacteria</taxon>
        <taxon>Bacillati</taxon>
        <taxon>Actinomycetota</taxon>
        <taxon>Actinomycetes</taxon>
        <taxon>Streptosporangiales</taxon>
        <taxon>Streptosporangiaceae</taxon>
        <taxon>Nonomuraea</taxon>
    </lineage>
</organism>